<keyword evidence="3" id="KW-0964">Secreted</keyword>
<dbReference type="SUPFAM" id="SSF51120">
    <property type="entry name" value="beta-Roll"/>
    <property type="match status" value="19"/>
</dbReference>
<keyword evidence="7" id="KW-0472">Membrane</keyword>
<dbReference type="GO" id="GO:0005576">
    <property type="term" value="C:extracellular region"/>
    <property type="evidence" value="ECO:0007669"/>
    <property type="project" value="UniProtKB-SubCell"/>
</dbReference>
<proteinExistence type="predicted"/>
<gene>
    <name evidence="10" type="ORF">NITMOv2_1155</name>
</gene>
<keyword evidence="11" id="KW-1185">Reference proteome</keyword>
<feature type="domain" description="Haemolysin-type calcium binding-related" evidence="9">
    <location>
        <begin position="1250"/>
        <end position="1292"/>
    </location>
</feature>
<evidence type="ECO:0000256" key="7">
    <source>
        <dbReference type="ARBA" id="ARBA00023136"/>
    </source>
</evidence>
<dbReference type="SUPFAM" id="SSF53474">
    <property type="entry name" value="alpha/beta-Hydrolases"/>
    <property type="match status" value="1"/>
</dbReference>
<feature type="compositionally biased region" description="Low complexity" evidence="8">
    <location>
        <begin position="1121"/>
        <end position="1131"/>
    </location>
</feature>
<feature type="region of interest" description="Disordered" evidence="8">
    <location>
        <begin position="904"/>
        <end position="937"/>
    </location>
</feature>
<dbReference type="PATRIC" id="fig|42253.5.peg.1141"/>
<keyword evidence="4" id="KW-0800">Toxin</keyword>
<evidence type="ECO:0000256" key="6">
    <source>
        <dbReference type="ARBA" id="ARBA00023026"/>
    </source>
</evidence>
<dbReference type="PANTHER" id="PTHR38340:SF1">
    <property type="entry name" value="S-LAYER PROTEIN"/>
    <property type="match status" value="1"/>
</dbReference>
<dbReference type="InterPro" id="IPR003995">
    <property type="entry name" value="RTX_toxin_determinant-A"/>
</dbReference>
<keyword evidence="5" id="KW-0677">Repeat</keyword>
<dbReference type="STRING" id="42253.NITMOv2_1155"/>
<feature type="region of interest" description="Disordered" evidence="8">
    <location>
        <begin position="3387"/>
        <end position="3407"/>
    </location>
</feature>
<keyword evidence="6" id="KW-0843">Virulence</keyword>
<dbReference type="PANTHER" id="PTHR38340">
    <property type="entry name" value="S-LAYER PROTEIN"/>
    <property type="match status" value="1"/>
</dbReference>
<name>A0A0K2G9D8_NITMO</name>
<feature type="compositionally biased region" description="Basic and acidic residues" evidence="8">
    <location>
        <begin position="1133"/>
        <end position="1144"/>
    </location>
</feature>
<dbReference type="Pfam" id="PF00353">
    <property type="entry name" value="HemolysinCabind"/>
    <property type="match status" value="36"/>
</dbReference>
<comment type="subcellular location">
    <subcellularLocation>
        <location evidence="1">Membrane</location>
    </subcellularLocation>
    <subcellularLocation>
        <location evidence="2">Secreted</location>
    </subcellularLocation>
</comment>
<feature type="compositionally biased region" description="Gly residues" evidence="8">
    <location>
        <begin position="851"/>
        <end position="862"/>
    </location>
</feature>
<evidence type="ECO:0000256" key="1">
    <source>
        <dbReference type="ARBA" id="ARBA00004370"/>
    </source>
</evidence>
<accession>A0A0K2G9D8</accession>
<evidence type="ECO:0000313" key="11">
    <source>
        <dbReference type="Proteomes" id="UP000069205"/>
    </source>
</evidence>
<dbReference type="PRINTS" id="PR01488">
    <property type="entry name" value="RTXTOXINA"/>
</dbReference>
<dbReference type="InterPro" id="IPR010566">
    <property type="entry name" value="Haemolys_ca-bd"/>
</dbReference>
<organism evidence="10 11">
    <name type="scientific">Nitrospira moscoviensis</name>
    <dbReference type="NCBI Taxonomy" id="42253"/>
    <lineage>
        <taxon>Bacteria</taxon>
        <taxon>Pseudomonadati</taxon>
        <taxon>Nitrospirota</taxon>
        <taxon>Nitrospiria</taxon>
        <taxon>Nitrospirales</taxon>
        <taxon>Nitrospiraceae</taxon>
        <taxon>Nitrospira</taxon>
    </lineage>
</organism>
<dbReference type="InterPro" id="IPR029058">
    <property type="entry name" value="AB_hydrolase_fold"/>
</dbReference>
<evidence type="ECO:0000256" key="3">
    <source>
        <dbReference type="ARBA" id="ARBA00022525"/>
    </source>
</evidence>
<evidence type="ECO:0000259" key="9">
    <source>
        <dbReference type="Pfam" id="PF06594"/>
    </source>
</evidence>
<dbReference type="InterPro" id="IPR018511">
    <property type="entry name" value="Hemolysin-typ_Ca-bd_CS"/>
</dbReference>
<feature type="domain" description="Haemolysin-type calcium binding-related" evidence="9">
    <location>
        <begin position="2235"/>
        <end position="2273"/>
    </location>
</feature>
<feature type="compositionally biased region" description="Acidic residues" evidence="8">
    <location>
        <begin position="827"/>
        <end position="836"/>
    </location>
</feature>
<dbReference type="OrthoDB" id="472999at2"/>
<sequence>MALPAGLNNLAKLTLLASDESYFSPQFPVDIGSLLKPLLDTPSYNVDPKYDIIPALSFRVDRRELVDSTGFKYIAFRNDVTNEVIIAFGGTDGVNAQDWAANVEHLGWNQWQNGGRDLVFSYLSGLRNPDENPFTGKIHFTGQSLGGALAQYATYEYVQSQQLIATQNNTTFDASRITLTTFNALGGQLGLQRNSSGFNPSILNGLGASAHFVIDGDLVSRLGGGHVGGSVYQLDFVSTQINPETGQPYFLDLIGGHRIETGFYANLAPLVTFDEARALTPTEVSQYYLPMASLQKTAALLGNILNGKDIAPLESVPRLVAGLFAGMTFGDPAELDKLAKVVLSNLHAAGKLSDGAYTAWNGARLPLAIVSKPFTLAITPVSLLAAGLLDAMDAGLDAIQSALSSVRQFFNLTTGPTVPLNMSQHELEMKARVFLASVPGALSASDPLAQELASMQVNPDELAQRLLTTTGSTWRTEILAYLREQLPNPADKVEANGLAVAFYETLSATPGLDSSDFNLFAQERDAFITDTASGFANAMSDFTQKIANVAFNLGQTLASFTDIQLIDQAYAAELNDPRLSSSARGAVEDARDIVRRAGQTVVIQTGVGGNPFETPGYVPGGASSATVEEKLGEDFRLSLPFAAGAGGQRVSLQLQGPQVNQLRVMTAEGTQAIGANGMFQLVVPEGADQVRFTLLASDEISSDATVTLSATLMDENSQATHTTQIESTITVKAFVGNTDNRYETYTEDWSSITDPTVGVAMGAGGLLHQTLIGGAGPDFATAFANAFGDDTIYGNGGNDILSAARGHDVLYGGEGDDRLRGDHVDDIVDEPWEGPDPDPRGTFRGRDYVDGEGGNDVLGGGGGDDRLIGGPGDDELWGDAYTNGYVIQHPDGSATLVSMTGVLQPGDDVLEGGEGNDTLSGDGGDDTLDGGPGADLLIGDTQQGLELIYPMVPGDDYLVGGDGNDELQGNAGHDVLLGGDGDDRLYGDDSGVDPSQEGDDWLEGGDGADFVAGRGGDDTLIGGNDADVLFADAGNDTLIGGDGDDTGFGGEGDDEIIAGAGADQFDGEAGDDVMFGDDGNDLLLGGDGLDELDGGAGDDVLLGGADNDTLFGGEGNDELQGNAGDDLLAGDTGDDRIFGQKGNDELFGGDGNDGLRGDDGDDVIEGGAGDDTLVGDADGQIGGTGGNDLLNGGIGNDVLVGGGGQDTYRYELGDGFDVIVDAAGEGNRLVFGAGISSTAIVATVGFNDSLVVRTGSGSDAVEIINFGTANLAGSHPIDTFEFSDGTVLTYSQMVTSGLGISGGAGNDTLIGSLQGEQMYGGAGNDTLQGLDGADTLLGEDGADTLEGGADNDVLVGGVGDDTLLGGSGDDRLLGGAGADWLQGEIGADTLDGGIGDDMLHGGDGDDLLNGGAGNDSFDGGVGNDVLAGGLGDDQLLGGAGNDTYRFNLGDGLDSISDTVDAGEGNRVLFGAGITAATVSLTTNFGQVMVRPGATFEGVMVGASGEDPLGFHAVDLFEFADGTTLTYADLVARGFEIEGTEFDDFLFGTTVVDRFRGGLGNDWLEGGAGNDAYFFNAGDSIDTIVDTAALGAGNELVFGPGIASADLRLDLAADQSDPSLRDLLIHVGTNGDAVQIDTFDRNNVLGSRGVESFRFADASTLTYEQLLARGFDLTGTDGDDQIDGTTMADRVQAGDGSDVVKTGLGDDQLDGSTGDDRLFGGQGNDTYVFGSGSGHDTIVEFQGSQDRISMAAGVLPSDVVVTRDGNDLVLSLNGGADRLTVSLYFLAPPLQIEEVAFADGTVWDRTVIENLTRPAIAGTAGNDVLVGTSSDDRLLGLSGNDELSGLAGNDQLDGGTGADLLAGGSEDDTYIVDDPGDVVTELANEGVDTVLSSVTCTLEVHVENLTLTGTAAINGTGNELDNVLTGNSFANVLTGGQGNDTYIAGAEDTVVEASSEGTDTIHTNANTTLGANVENLSLVGSAPLVGTGNALDNVLQADGSISVLAGGAGNDTYLIGPNGDDILVETASGGIDTVIAAHDYRLPANIENLTLLDPRIPDFASFSLIPYGASEKAVAGFGNNLANILTGGRANNVLDGGLGADTLIGGAGDDTYLVDNGGDSVIEQMNEGTDSVRSTVSYSLSANVENLTLTGLASINGTGNALNNDLRGNEAANVLDGGAGDDSLMGFGGADTYLFGRGSGRDIVFDSGTAGEIDTIQLAPDVNPSDVGVYRREYGLVLAIAGTMDEITLASFFDAPGYDQKQVRFNDGTVWNNAELRARALTVGGTITGTIGDDQLTGSAGHDVLIGQAGNDVLTGGLGNDWIYGDATSQSAFGPQVIGNDTLVGGAGDDVLVDLRGTNVFDGGAGNDTLFVGTGQDTILFGRGAGLDSLTLDTNAGDLDLIQIAPDVSPNDVMLTRSVQRATGTNLIDLTIPTTGDRLTVNVSYVGIGSETTPQAAVLFGDGTRWDLMWAPVAPVASGPDVLESAFPATVAGLGGDDTYLFGSSGIPGAYAAIEAPGGGIDTVQSFFSYTLDAQVENLILAESNSSVIPNAGRGTGNELDNLIIGNTGDNILDGGAGNDVLVGGIFLELEGPPYLTGTGSDILIGGAGDDVLMEDAGNFSFTGGSVFLDNTLDSQERVPRRADDLFIGGTGNDTYIVHSQQQTVVEFENEGTDTVRSTVSYVLGEHIENLVLGSPPTVFDEEGNIVPPPPLNGTGNELDNVLIGFEDANILSGLAGRDTLVGRLGNDTLRGGTGHDIYVFNLGDGIDTIEDTAAVGEGNRIQFGAGISRNGLTVTHDDVARMLTIQVASSGTDRLVLTNFDPTGANGSLVVETLAFADGSEVSLASLLGPTITMWGTENNDVLVGTAGADGIDAGAGNDTVYANGGDDLVLAGEGDDVVTGDEGVDTISGGGGTDYLYGGDGDDVVNGDDGNDSLAGNAGNDTLTGGLGNDVLGGGDGDDVLSGEAGNDSFYGGLGNDQISGGDGDDSVSGEAGADTILGGTGGDYLYGGDGDDVLDGQDGNDVVVGEAGVDVVQGGAGNDVLNGGAGADQLSGGEGDDVLYIDGADTIVNGGAGYDSVTVLTPDAVTLDATAGQVEFVQGNSGNDVLTAAGSAAGRTLYGGDGNDQITGGDGNDGLAGQGGNDTVFGGLGNDVISGSDGDDALYGEAGNDTFYGGAGNDLLTGGEGDDVLNGEDGVDTVFAGNGSDYLYGGQGDDALDGEAGNDVLVGETGNDVLNGGAGNDVLNGGTGADQLNGGDGDDSLYIDAADTIVNGGVGYDSVTVVGLEAATLDAAAAQVELAVGSSGSDVFTAAGSLSNVTFYGGEGNDQLTGGDGNDVLIGQAGNDTLAGGLGNDSLNGGEGDDILNGGAGNDAFYAGAGTDLVSGGDGDDSLSGEGGADTLSAGSGQDYLYGGDGDDVLNGEEGNDVLSGDGGNDTLTGGLGNDYLAGGLGNDQYSFSRGDGADAISENDATVGNSDRLLFGSTINPLDLVISRQADSLRLAIYGSSDQVVIENWYLGEARQVETLLAGNGELLLNSQVDQLIQAMASFSQQTGLTWEQGIEQRPQDVQAVLAASWH</sequence>
<dbReference type="PROSITE" id="PS00330">
    <property type="entry name" value="HEMOLYSIN_CALCIUM"/>
    <property type="match status" value="22"/>
</dbReference>
<dbReference type="GO" id="GO:0005509">
    <property type="term" value="F:calcium ion binding"/>
    <property type="evidence" value="ECO:0007669"/>
    <property type="project" value="InterPro"/>
</dbReference>
<dbReference type="Proteomes" id="UP000069205">
    <property type="component" value="Chromosome"/>
</dbReference>
<dbReference type="InterPro" id="IPR001343">
    <property type="entry name" value="Hemolysn_Ca-bd"/>
</dbReference>
<feature type="compositionally biased region" description="Basic and acidic residues" evidence="8">
    <location>
        <begin position="837"/>
        <end position="849"/>
    </location>
</feature>
<feature type="region of interest" description="Disordered" evidence="8">
    <location>
        <begin position="1112"/>
        <end position="1170"/>
    </location>
</feature>
<evidence type="ECO:0000256" key="4">
    <source>
        <dbReference type="ARBA" id="ARBA00022656"/>
    </source>
</evidence>
<evidence type="ECO:0000256" key="2">
    <source>
        <dbReference type="ARBA" id="ARBA00004613"/>
    </source>
</evidence>
<dbReference type="GO" id="GO:0016020">
    <property type="term" value="C:membrane"/>
    <property type="evidence" value="ECO:0007669"/>
    <property type="project" value="UniProtKB-SubCell"/>
</dbReference>
<dbReference type="InterPro" id="IPR050557">
    <property type="entry name" value="RTX_toxin/Mannuronan_C5-epim"/>
</dbReference>
<evidence type="ECO:0000256" key="5">
    <source>
        <dbReference type="ARBA" id="ARBA00022737"/>
    </source>
</evidence>
<feature type="domain" description="Haemolysin-type calcium binding-related" evidence="9">
    <location>
        <begin position="1766"/>
        <end position="1805"/>
    </location>
</feature>
<dbReference type="Gene3D" id="3.40.50.1820">
    <property type="entry name" value="alpha/beta hydrolase"/>
    <property type="match status" value="1"/>
</dbReference>
<dbReference type="Gene3D" id="2.150.10.10">
    <property type="entry name" value="Serralysin-like metalloprotease, C-terminal"/>
    <property type="match status" value="21"/>
</dbReference>
<dbReference type="GO" id="GO:0090729">
    <property type="term" value="F:toxin activity"/>
    <property type="evidence" value="ECO:0007669"/>
    <property type="project" value="UniProtKB-KW"/>
</dbReference>
<feature type="region of interest" description="Disordered" evidence="8">
    <location>
        <begin position="827"/>
        <end position="871"/>
    </location>
</feature>
<dbReference type="KEGG" id="nmv:NITMOv2_1155"/>
<dbReference type="InterPro" id="IPR011049">
    <property type="entry name" value="Serralysin-like_metalloprot_C"/>
</dbReference>
<dbReference type="EMBL" id="CP011801">
    <property type="protein sequence ID" value="ALA57586.1"/>
    <property type="molecule type" value="Genomic_DNA"/>
</dbReference>
<dbReference type="RefSeq" id="WP_145976177.1">
    <property type="nucleotide sequence ID" value="NZ_CP011801.1"/>
</dbReference>
<evidence type="ECO:0000256" key="8">
    <source>
        <dbReference type="SAM" id="MobiDB-lite"/>
    </source>
</evidence>
<dbReference type="Pfam" id="PF06594">
    <property type="entry name" value="HCBP_related"/>
    <property type="match status" value="3"/>
</dbReference>
<protein>
    <recommendedName>
        <fullName evidence="9">Haemolysin-type calcium binding-related domain-containing protein</fullName>
    </recommendedName>
</protein>
<evidence type="ECO:0000313" key="10">
    <source>
        <dbReference type="EMBL" id="ALA57586.1"/>
    </source>
</evidence>
<dbReference type="PRINTS" id="PR00313">
    <property type="entry name" value="CABNDNGRPT"/>
</dbReference>
<reference evidence="10 11" key="1">
    <citation type="journal article" date="2015" name="Proc. Natl. Acad. Sci. U.S.A.">
        <title>Expanded metabolic versatility of ubiquitous nitrite-oxidizing bacteria from the genus Nitrospira.</title>
        <authorList>
            <person name="Koch H."/>
            <person name="Lucker S."/>
            <person name="Albertsen M."/>
            <person name="Kitzinger K."/>
            <person name="Herbold C."/>
            <person name="Spieck E."/>
            <person name="Nielsen P.H."/>
            <person name="Wagner M."/>
            <person name="Daims H."/>
        </authorList>
    </citation>
    <scope>NUCLEOTIDE SEQUENCE [LARGE SCALE GENOMIC DNA]</scope>
    <source>
        <strain evidence="10 11">NSP M-1</strain>
    </source>
</reference>